<dbReference type="Proteomes" id="UP000244855">
    <property type="component" value="Unassembled WGS sequence"/>
</dbReference>
<evidence type="ECO:0000313" key="3">
    <source>
        <dbReference type="Proteomes" id="UP000244855"/>
    </source>
</evidence>
<gene>
    <name evidence="2" type="ORF">DM02DRAFT_732595</name>
</gene>
<protein>
    <submittedName>
        <fullName evidence="2">Uncharacterized protein</fullName>
    </submittedName>
</protein>
<dbReference type="EMBL" id="KZ805541">
    <property type="protein sequence ID" value="PVH94295.1"/>
    <property type="molecule type" value="Genomic_DNA"/>
</dbReference>
<keyword evidence="3" id="KW-1185">Reference proteome</keyword>
<proteinExistence type="predicted"/>
<reference evidence="2 3" key="1">
    <citation type="journal article" date="2018" name="Sci. Rep.">
        <title>Comparative genomics provides insights into the lifestyle and reveals functional heterogeneity of dark septate endophytic fungi.</title>
        <authorList>
            <person name="Knapp D.G."/>
            <person name="Nemeth J.B."/>
            <person name="Barry K."/>
            <person name="Hainaut M."/>
            <person name="Henrissat B."/>
            <person name="Johnson J."/>
            <person name="Kuo A."/>
            <person name="Lim J.H.P."/>
            <person name="Lipzen A."/>
            <person name="Nolan M."/>
            <person name="Ohm R.A."/>
            <person name="Tamas L."/>
            <person name="Grigoriev I.V."/>
            <person name="Spatafora J.W."/>
            <person name="Nagy L.G."/>
            <person name="Kovacs G.M."/>
        </authorList>
    </citation>
    <scope>NUCLEOTIDE SEQUENCE [LARGE SCALE GENOMIC DNA]</scope>
    <source>
        <strain evidence="2 3">DSE2036</strain>
    </source>
</reference>
<sequence length="366" mass="43327">MEVQGPAFAATKSHKEEMDFLRRLCEMKADAAFTLRRARWTEEDQQRVAKIIEQITTGSQRKQRSHDHPLPQRTQDRLETLTQLYTQRQTELRDATHAWLAAANKLEQHLTHVVKPSSLALCEAMFARLPRELRDQIYTLVIVLSWKEHKSTDESFKRQYANWPEEVALDLPLHMVNLPPYYRTAPSHLWDEEFVGPRVRSEMVEVFYRTAQFRIGVAYEQTTPEIDNLLVDDVWDTGIKPFDFISKIVVGSSWRHHLKHQVTKFNKNTQVAVVLEMSRYVNTFRGPSPDKMNAYLNELQRMGREAYFSGYRVRIFMDKYRIDLDEDIDVSLVEKWILTAKQRTEFPHYMSYGQLDYWIHNSFIRI</sequence>
<evidence type="ECO:0000256" key="1">
    <source>
        <dbReference type="SAM" id="MobiDB-lite"/>
    </source>
</evidence>
<organism evidence="2 3">
    <name type="scientific">Periconia macrospinosa</name>
    <dbReference type="NCBI Taxonomy" id="97972"/>
    <lineage>
        <taxon>Eukaryota</taxon>
        <taxon>Fungi</taxon>
        <taxon>Dikarya</taxon>
        <taxon>Ascomycota</taxon>
        <taxon>Pezizomycotina</taxon>
        <taxon>Dothideomycetes</taxon>
        <taxon>Pleosporomycetidae</taxon>
        <taxon>Pleosporales</taxon>
        <taxon>Massarineae</taxon>
        <taxon>Periconiaceae</taxon>
        <taxon>Periconia</taxon>
    </lineage>
</organism>
<name>A0A2V1D8A4_9PLEO</name>
<dbReference type="AlphaFoldDB" id="A0A2V1D8A4"/>
<feature type="region of interest" description="Disordered" evidence="1">
    <location>
        <begin position="55"/>
        <end position="74"/>
    </location>
</feature>
<dbReference type="OrthoDB" id="3684889at2759"/>
<evidence type="ECO:0000313" key="2">
    <source>
        <dbReference type="EMBL" id="PVH94295.1"/>
    </source>
</evidence>
<accession>A0A2V1D8A4</accession>